<reference evidence="12" key="1">
    <citation type="journal article" date="2011" name="Genome Res.">
        <title>Deep small RNA sequencing from the nematode Ascaris reveals conservation, functional diversification, and novel developmental profiles.</title>
        <authorList>
            <person name="Wang J."/>
            <person name="Czech B."/>
            <person name="Crunk A."/>
            <person name="Wallace A."/>
            <person name="Mitreva M."/>
            <person name="Hannon G.J."/>
            <person name="Davis R.E."/>
        </authorList>
    </citation>
    <scope>NUCLEOTIDE SEQUENCE</scope>
</reference>
<feature type="transmembrane region" description="Helical" evidence="10">
    <location>
        <begin position="137"/>
        <end position="160"/>
    </location>
</feature>
<dbReference type="AlphaFoldDB" id="F1L6D8"/>
<evidence type="ECO:0000256" key="1">
    <source>
        <dbReference type="ARBA" id="ARBA00004141"/>
    </source>
</evidence>
<dbReference type="GO" id="GO:0046513">
    <property type="term" value="P:ceramide biosynthetic process"/>
    <property type="evidence" value="ECO:0007669"/>
    <property type="project" value="TreeGrafter"/>
</dbReference>
<dbReference type="Pfam" id="PF14360">
    <property type="entry name" value="PAP2_C"/>
    <property type="match status" value="1"/>
</dbReference>
<keyword evidence="7" id="KW-0443">Lipid metabolism</keyword>
<feature type="region of interest" description="Disordered" evidence="9">
    <location>
        <begin position="34"/>
        <end position="53"/>
    </location>
</feature>
<dbReference type="InterPro" id="IPR045221">
    <property type="entry name" value="Sphingomyelin_synth-like"/>
</dbReference>
<dbReference type="EMBL" id="JI172299">
    <property type="protein sequence ID" value="ADY45692.1"/>
    <property type="molecule type" value="mRNA"/>
</dbReference>
<dbReference type="GO" id="GO:0005789">
    <property type="term" value="C:endoplasmic reticulum membrane"/>
    <property type="evidence" value="ECO:0007669"/>
    <property type="project" value="TreeGrafter"/>
</dbReference>
<feature type="domain" description="Sphingomyelin synthase-like" evidence="11">
    <location>
        <begin position="237"/>
        <end position="310"/>
    </location>
</feature>
<organism evidence="12">
    <name type="scientific">Ascaris suum</name>
    <name type="common">Pig roundworm</name>
    <name type="synonym">Ascaris lumbricoides</name>
    <dbReference type="NCBI Taxonomy" id="6253"/>
    <lineage>
        <taxon>Eukaryota</taxon>
        <taxon>Metazoa</taxon>
        <taxon>Ecdysozoa</taxon>
        <taxon>Nematoda</taxon>
        <taxon>Chromadorea</taxon>
        <taxon>Rhabditida</taxon>
        <taxon>Spirurina</taxon>
        <taxon>Ascaridomorpha</taxon>
        <taxon>Ascaridoidea</taxon>
        <taxon>Ascarididae</taxon>
        <taxon>Ascaris</taxon>
    </lineage>
</organism>
<evidence type="ECO:0000256" key="4">
    <source>
        <dbReference type="ARBA" id="ARBA00022692"/>
    </source>
</evidence>
<keyword evidence="8 10" id="KW-0472">Membrane</keyword>
<evidence type="ECO:0000256" key="8">
    <source>
        <dbReference type="ARBA" id="ARBA00023136"/>
    </source>
</evidence>
<dbReference type="GO" id="GO:0000139">
    <property type="term" value="C:Golgi membrane"/>
    <property type="evidence" value="ECO:0007669"/>
    <property type="project" value="TreeGrafter"/>
</dbReference>
<dbReference type="GO" id="GO:0047493">
    <property type="term" value="F:ceramide cholinephosphotransferase activity"/>
    <property type="evidence" value="ECO:0007669"/>
    <property type="project" value="TreeGrafter"/>
</dbReference>
<dbReference type="PANTHER" id="PTHR21290">
    <property type="entry name" value="SPHINGOMYELIN SYNTHETASE"/>
    <property type="match status" value="1"/>
</dbReference>
<accession>F1L6D8</accession>
<feature type="region of interest" description="Disordered" evidence="9">
    <location>
        <begin position="1"/>
        <end position="21"/>
    </location>
</feature>
<feature type="compositionally biased region" description="Polar residues" evidence="9">
    <location>
        <begin position="9"/>
        <end position="21"/>
    </location>
</feature>
<keyword evidence="5" id="KW-0746">Sphingolipid metabolism</keyword>
<evidence type="ECO:0000256" key="6">
    <source>
        <dbReference type="ARBA" id="ARBA00022989"/>
    </source>
</evidence>
<feature type="transmembrane region" description="Helical" evidence="10">
    <location>
        <begin position="95"/>
        <end position="112"/>
    </location>
</feature>
<evidence type="ECO:0000259" key="11">
    <source>
        <dbReference type="Pfam" id="PF14360"/>
    </source>
</evidence>
<dbReference type="PANTHER" id="PTHR21290:SF23">
    <property type="entry name" value="PHOSPHATIDYLCHOLINE:CERAMIDE CHOLINEPHOSPHOTRANSFERASE 2"/>
    <property type="match status" value="1"/>
</dbReference>
<feature type="transmembrane region" description="Helical" evidence="10">
    <location>
        <begin position="270"/>
        <end position="290"/>
    </location>
</feature>
<sequence>MSDARSATAIETSSSLKSSVSANRVDIKAVDDEQVCSKSNNAQNESKERSSASRRILEVVKRAARAATSQRPRAIISEEEISRDIVYPLEWHKTISTFIALAFAMMLNHMALSTAHDVVSRNALPDLFFALSKQHDWALEVGDVLCSSSMIISLLFIAILHKHRFIILRRMAYNLSILYVMRAFCICVTHIPASYKNNAKKCIRPSHDSDTISLLQRSLKLTYQFGLQIANPQGLLMCGDQLFSGHTILVSTTTFYLNHYTPHSVWPLRWILILSCVLGMACLSLSRTHYTVDVMISYWLSSLLFSIYHAFVSTPHSARLRARAYRRLIIYWTMFVMEVNVPSGRLPNELEWPFSRPQSIKDFVQNWSDLNLTTRVGRFADFIDAHRLNTHL</sequence>
<feature type="transmembrane region" description="Helical" evidence="10">
    <location>
        <begin position="296"/>
        <end position="318"/>
    </location>
</feature>
<protein>
    <submittedName>
        <fullName evidence="12">Phosphatidylcholine:ceramide cholinephosphotransferase 3</fullName>
    </submittedName>
</protein>
<dbReference type="InterPro" id="IPR025749">
    <property type="entry name" value="Sphingomyelin_synth-like_dom"/>
</dbReference>
<evidence type="ECO:0000256" key="3">
    <source>
        <dbReference type="ARBA" id="ARBA00022679"/>
    </source>
</evidence>
<evidence type="ECO:0000256" key="9">
    <source>
        <dbReference type="SAM" id="MobiDB-lite"/>
    </source>
</evidence>
<comment type="similarity">
    <text evidence="2">Belongs to the sphingomyelin synthase family.</text>
</comment>
<comment type="subcellular location">
    <subcellularLocation>
        <location evidence="1">Membrane</location>
        <topology evidence="1">Multi-pass membrane protein</topology>
    </subcellularLocation>
</comment>
<name>F1L6D8_ASCSU</name>
<evidence type="ECO:0000256" key="10">
    <source>
        <dbReference type="SAM" id="Phobius"/>
    </source>
</evidence>
<keyword evidence="4 10" id="KW-0812">Transmembrane</keyword>
<evidence type="ECO:0000256" key="7">
    <source>
        <dbReference type="ARBA" id="ARBA00023098"/>
    </source>
</evidence>
<evidence type="ECO:0000256" key="5">
    <source>
        <dbReference type="ARBA" id="ARBA00022919"/>
    </source>
</evidence>
<dbReference type="GO" id="GO:0005886">
    <property type="term" value="C:plasma membrane"/>
    <property type="evidence" value="ECO:0007669"/>
    <property type="project" value="TreeGrafter"/>
</dbReference>
<keyword evidence="3 12" id="KW-0808">Transferase</keyword>
<feature type="transmembrane region" description="Helical" evidence="10">
    <location>
        <begin position="172"/>
        <end position="191"/>
    </location>
</feature>
<dbReference type="GO" id="GO:0033188">
    <property type="term" value="F:sphingomyelin synthase activity"/>
    <property type="evidence" value="ECO:0007669"/>
    <property type="project" value="TreeGrafter"/>
</dbReference>
<dbReference type="GO" id="GO:0006686">
    <property type="term" value="P:sphingomyelin biosynthetic process"/>
    <property type="evidence" value="ECO:0007669"/>
    <property type="project" value="TreeGrafter"/>
</dbReference>
<proteinExistence type="evidence at transcript level"/>
<evidence type="ECO:0000313" key="12">
    <source>
        <dbReference type="EMBL" id="ADY45692.1"/>
    </source>
</evidence>
<keyword evidence="6 10" id="KW-1133">Transmembrane helix</keyword>
<evidence type="ECO:0000256" key="2">
    <source>
        <dbReference type="ARBA" id="ARBA00005441"/>
    </source>
</evidence>